<protein>
    <submittedName>
        <fullName evidence="2">Uncharacterized protein</fullName>
    </submittedName>
</protein>
<feature type="transmembrane region" description="Helical" evidence="1">
    <location>
        <begin position="95"/>
        <end position="115"/>
    </location>
</feature>
<organism evidence="2 3">
    <name type="scientific">Caerostris darwini</name>
    <dbReference type="NCBI Taxonomy" id="1538125"/>
    <lineage>
        <taxon>Eukaryota</taxon>
        <taxon>Metazoa</taxon>
        <taxon>Ecdysozoa</taxon>
        <taxon>Arthropoda</taxon>
        <taxon>Chelicerata</taxon>
        <taxon>Arachnida</taxon>
        <taxon>Araneae</taxon>
        <taxon>Araneomorphae</taxon>
        <taxon>Entelegynae</taxon>
        <taxon>Araneoidea</taxon>
        <taxon>Araneidae</taxon>
        <taxon>Caerostris</taxon>
    </lineage>
</organism>
<dbReference type="AlphaFoldDB" id="A0AAV4QEI8"/>
<evidence type="ECO:0000256" key="1">
    <source>
        <dbReference type="SAM" id="Phobius"/>
    </source>
</evidence>
<keyword evidence="1" id="KW-0812">Transmembrane</keyword>
<keyword evidence="1" id="KW-1133">Transmembrane helix</keyword>
<comment type="caution">
    <text evidence="2">The sequence shown here is derived from an EMBL/GenBank/DDBJ whole genome shotgun (WGS) entry which is preliminary data.</text>
</comment>
<evidence type="ECO:0000313" key="3">
    <source>
        <dbReference type="Proteomes" id="UP001054837"/>
    </source>
</evidence>
<keyword evidence="1" id="KW-0472">Membrane</keyword>
<dbReference type="EMBL" id="BPLQ01004336">
    <property type="protein sequence ID" value="GIY07366.1"/>
    <property type="molecule type" value="Genomic_DNA"/>
</dbReference>
<evidence type="ECO:0000313" key="2">
    <source>
        <dbReference type="EMBL" id="GIY07366.1"/>
    </source>
</evidence>
<name>A0AAV4QEI8_9ARAC</name>
<dbReference type="Proteomes" id="UP001054837">
    <property type="component" value="Unassembled WGS sequence"/>
</dbReference>
<keyword evidence="3" id="KW-1185">Reference proteome</keyword>
<sequence length="117" mass="12908">MCLKCANLMCCRLTALSSAGEEEAGSKSPAAAVTPSPAAPVVRPPLYDYEARVRHVPGMAKKKGYTVPVGKGPSSLFLFKERNVVRRITRFIIEWPYPFFAISTSYACLSVLYVFEE</sequence>
<accession>A0AAV4QEI8</accession>
<reference evidence="2 3" key="1">
    <citation type="submission" date="2021-06" db="EMBL/GenBank/DDBJ databases">
        <title>Caerostris darwini draft genome.</title>
        <authorList>
            <person name="Kono N."/>
            <person name="Arakawa K."/>
        </authorList>
    </citation>
    <scope>NUCLEOTIDE SEQUENCE [LARGE SCALE GENOMIC DNA]</scope>
</reference>
<gene>
    <name evidence="2" type="ORF">CDAR_434781</name>
</gene>
<proteinExistence type="predicted"/>